<name>A0AAV3BNB6_CLOPF</name>
<accession>A0AAV3BNB6</accession>
<organism evidence="1 2">
    <name type="scientific">Clostridium perfringens B str. ATCC 3626</name>
    <dbReference type="NCBI Taxonomy" id="451754"/>
    <lineage>
        <taxon>Bacteria</taxon>
        <taxon>Bacillati</taxon>
        <taxon>Bacillota</taxon>
        <taxon>Clostridia</taxon>
        <taxon>Eubacteriales</taxon>
        <taxon>Clostridiaceae</taxon>
        <taxon>Clostridium</taxon>
    </lineage>
</organism>
<evidence type="ECO:0000313" key="1">
    <source>
        <dbReference type="EMBL" id="EDT23489.1"/>
    </source>
</evidence>
<proteinExistence type="predicted"/>
<protein>
    <recommendedName>
        <fullName evidence="3">CopG family transcriptional regulator</fullName>
    </recommendedName>
</protein>
<dbReference type="RefSeq" id="WP_003458498.1">
    <property type="nucleotide sequence ID" value="NZ_ABDV01000017.1"/>
</dbReference>
<evidence type="ECO:0008006" key="3">
    <source>
        <dbReference type="Google" id="ProtNLM"/>
    </source>
</evidence>
<gene>
    <name evidence="1" type="ORF">AC1_2113</name>
</gene>
<dbReference type="AlphaFoldDB" id="A0AAV3BNB6"/>
<reference evidence="1 2" key="1">
    <citation type="submission" date="2007-07" db="EMBL/GenBank/DDBJ databases">
        <title>Annotation of Clostridium perfringens B str. ATCC 3626.</title>
        <authorList>
            <person name="Paulsen I."/>
            <person name="Sebastian Y."/>
        </authorList>
    </citation>
    <scope>NUCLEOTIDE SEQUENCE [LARGE SCALE GENOMIC DNA]</scope>
    <source>
        <strain evidence="2">B str. ATCC 3626</strain>
    </source>
</reference>
<sequence>MDKKKRVIISLETELYEKLKRKSIESYCTMTQVLKDYIKSL</sequence>
<dbReference type="EMBL" id="ABDV01000017">
    <property type="protein sequence ID" value="EDT23489.1"/>
    <property type="molecule type" value="Genomic_DNA"/>
</dbReference>
<comment type="caution">
    <text evidence="1">The sequence shown here is derived from an EMBL/GenBank/DDBJ whole genome shotgun (WGS) entry which is preliminary data.</text>
</comment>
<dbReference type="Proteomes" id="UP000004342">
    <property type="component" value="Unassembled WGS sequence"/>
</dbReference>
<evidence type="ECO:0000313" key="2">
    <source>
        <dbReference type="Proteomes" id="UP000004342"/>
    </source>
</evidence>